<dbReference type="PANTHER" id="PTHR22604:SF105">
    <property type="entry name" value="TRANS-1,2-DIHYDROBENZENE-1,2-DIOL DEHYDROGENASE"/>
    <property type="match status" value="1"/>
</dbReference>
<protein>
    <submittedName>
        <fullName evidence="2">Uncharacterized protein</fullName>
    </submittedName>
</protein>
<sequence>MAATRWGCLVPGKISEDFFMAIKENLPAQDHKFVAVASRDLAKAQTFADRFGFERAYDSYEEVGQDSDVG</sequence>
<proteinExistence type="predicted"/>
<reference evidence="2" key="1">
    <citation type="journal article" date="2019" name="bioRxiv">
        <title>The Genome of the Zebra Mussel, Dreissena polymorpha: A Resource for Invasive Species Research.</title>
        <authorList>
            <person name="McCartney M.A."/>
            <person name="Auch B."/>
            <person name="Kono T."/>
            <person name="Mallez S."/>
            <person name="Zhang Y."/>
            <person name="Obille A."/>
            <person name="Becker A."/>
            <person name="Abrahante J.E."/>
            <person name="Garbe J."/>
            <person name="Badalamenti J.P."/>
            <person name="Herman A."/>
            <person name="Mangelson H."/>
            <person name="Liachko I."/>
            <person name="Sullivan S."/>
            <person name="Sone E.D."/>
            <person name="Koren S."/>
            <person name="Silverstein K.A.T."/>
            <person name="Beckman K.B."/>
            <person name="Gohl D.M."/>
        </authorList>
    </citation>
    <scope>NUCLEOTIDE SEQUENCE</scope>
    <source>
        <strain evidence="2">Duluth1</strain>
        <tissue evidence="2">Whole animal</tissue>
    </source>
</reference>
<dbReference type="InterPro" id="IPR050984">
    <property type="entry name" value="Gfo/Idh/MocA_domain"/>
</dbReference>
<comment type="caution">
    <text evidence="2">The sequence shown here is derived from an EMBL/GenBank/DDBJ whole genome shotgun (WGS) entry which is preliminary data.</text>
</comment>
<dbReference type="PANTHER" id="PTHR22604">
    <property type="entry name" value="OXIDOREDUCTASES"/>
    <property type="match status" value="1"/>
</dbReference>
<gene>
    <name evidence="2" type="ORF">DPMN_140713</name>
</gene>
<dbReference type="GO" id="GO:0016491">
    <property type="term" value="F:oxidoreductase activity"/>
    <property type="evidence" value="ECO:0007669"/>
    <property type="project" value="UniProtKB-KW"/>
</dbReference>
<dbReference type="AlphaFoldDB" id="A0A9D4JGX8"/>
<evidence type="ECO:0000313" key="2">
    <source>
        <dbReference type="EMBL" id="KAH3812286.1"/>
    </source>
</evidence>
<dbReference type="Proteomes" id="UP000828390">
    <property type="component" value="Unassembled WGS sequence"/>
</dbReference>
<dbReference type="InterPro" id="IPR036291">
    <property type="entry name" value="NAD(P)-bd_dom_sf"/>
</dbReference>
<dbReference type="Gene3D" id="3.40.50.720">
    <property type="entry name" value="NAD(P)-binding Rossmann-like Domain"/>
    <property type="match status" value="1"/>
</dbReference>
<keyword evidence="3" id="KW-1185">Reference proteome</keyword>
<dbReference type="SUPFAM" id="SSF51735">
    <property type="entry name" value="NAD(P)-binding Rossmann-fold domains"/>
    <property type="match status" value="1"/>
</dbReference>
<name>A0A9D4JGX8_DREPO</name>
<evidence type="ECO:0000313" key="3">
    <source>
        <dbReference type="Proteomes" id="UP000828390"/>
    </source>
</evidence>
<keyword evidence="1" id="KW-0560">Oxidoreductase</keyword>
<dbReference type="EMBL" id="JAIWYP010000006">
    <property type="protein sequence ID" value="KAH3812286.1"/>
    <property type="molecule type" value="Genomic_DNA"/>
</dbReference>
<reference evidence="2" key="2">
    <citation type="submission" date="2020-11" db="EMBL/GenBank/DDBJ databases">
        <authorList>
            <person name="McCartney M.A."/>
            <person name="Auch B."/>
            <person name="Kono T."/>
            <person name="Mallez S."/>
            <person name="Becker A."/>
            <person name="Gohl D.M."/>
            <person name="Silverstein K.A.T."/>
            <person name="Koren S."/>
            <person name="Bechman K.B."/>
            <person name="Herman A."/>
            <person name="Abrahante J.E."/>
            <person name="Garbe J."/>
        </authorList>
    </citation>
    <scope>NUCLEOTIDE SEQUENCE</scope>
    <source>
        <strain evidence="2">Duluth1</strain>
        <tissue evidence="2">Whole animal</tissue>
    </source>
</reference>
<organism evidence="2 3">
    <name type="scientific">Dreissena polymorpha</name>
    <name type="common">Zebra mussel</name>
    <name type="synonym">Mytilus polymorpha</name>
    <dbReference type="NCBI Taxonomy" id="45954"/>
    <lineage>
        <taxon>Eukaryota</taxon>
        <taxon>Metazoa</taxon>
        <taxon>Spiralia</taxon>
        <taxon>Lophotrochozoa</taxon>
        <taxon>Mollusca</taxon>
        <taxon>Bivalvia</taxon>
        <taxon>Autobranchia</taxon>
        <taxon>Heteroconchia</taxon>
        <taxon>Euheterodonta</taxon>
        <taxon>Imparidentia</taxon>
        <taxon>Neoheterodontei</taxon>
        <taxon>Myida</taxon>
        <taxon>Dreissenoidea</taxon>
        <taxon>Dreissenidae</taxon>
        <taxon>Dreissena</taxon>
    </lineage>
</organism>
<evidence type="ECO:0000256" key="1">
    <source>
        <dbReference type="ARBA" id="ARBA00023002"/>
    </source>
</evidence>
<accession>A0A9D4JGX8</accession>